<dbReference type="PANTHER" id="PTHR43092">
    <property type="entry name" value="L-CYSTEINE DESULFHYDRASE"/>
    <property type="match status" value="1"/>
</dbReference>
<dbReference type="EMBL" id="JAWCUI010000010">
    <property type="protein sequence ID" value="KAL1900113.1"/>
    <property type="molecule type" value="Genomic_DNA"/>
</dbReference>
<accession>A0ABR3ZHC3</accession>
<sequence>MGSTDAASTGQVPFGKPMRALFPFAPTYRNLNHGSYGTYPTAVGTARAQHLADHEARAEIHKRLDSPKLVKKARAAFKPLLGDNVHLNELVLVANATTGVNIVLRNLSPQWSAPSPDSGDAVLYLTPIYGSCDKTLQDLAQGGRLHPVEIHVSFPKDDDDSLVQKLRDTYSAATARGLKVRMAIFDTIVSAPGVLLPWERLTAVCRELGILSLIDAAHAIGHIDLTHLGNPDVSPDFFVSNLHKWLFVPRGCAMLYVPFRNQHYLGSSLPTSWGYQLPGKRGDQSEEALAALSNSSNPPPDTYFTELFAEVGTLDYSPWLSVPEAVKFREEVCGGEKAIRDYCIDLVQKGSDRVAAKLGTEVMDNPQSNIRKCCLNNVRLPFKVVNGNDDGGDVEAVPLDQFETMLGWLTEYSYQKYDSYFRITYYEGQPWVRLSSQVYLDLDDFDWAGDVLVDLVAQIKSGEWKNTPGVQHRAESKK</sequence>
<dbReference type="InterPro" id="IPR000192">
    <property type="entry name" value="Aminotrans_V_dom"/>
</dbReference>
<dbReference type="Pfam" id="PF00266">
    <property type="entry name" value="Aminotran_5"/>
    <property type="match status" value="1"/>
</dbReference>
<evidence type="ECO:0000313" key="4">
    <source>
        <dbReference type="Proteomes" id="UP001583186"/>
    </source>
</evidence>
<proteinExistence type="predicted"/>
<dbReference type="SUPFAM" id="SSF53383">
    <property type="entry name" value="PLP-dependent transferases"/>
    <property type="match status" value="1"/>
</dbReference>
<evidence type="ECO:0000256" key="1">
    <source>
        <dbReference type="ARBA" id="ARBA00022898"/>
    </source>
</evidence>
<evidence type="ECO:0000313" key="3">
    <source>
        <dbReference type="EMBL" id="KAL1900113.1"/>
    </source>
</evidence>
<protein>
    <recommendedName>
        <fullName evidence="2">Aminotransferase class V domain-containing protein</fullName>
    </recommendedName>
</protein>
<evidence type="ECO:0000259" key="2">
    <source>
        <dbReference type="Pfam" id="PF00266"/>
    </source>
</evidence>
<dbReference type="InterPro" id="IPR015424">
    <property type="entry name" value="PyrdxlP-dep_Trfase"/>
</dbReference>
<dbReference type="Proteomes" id="UP001583186">
    <property type="component" value="Unassembled WGS sequence"/>
</dbReference>
<dbReference type="InterPro" id="IPR015421">
    <property type="entry name" value="PyrdxlP-dep_Trfase_major"/>
</dbReference>
<organism evidence="3 4">
    <name type="scientific">Sporothrix stenoceras</name>
    <dbReference type="NCBI Taxonomy" id="5173"/>
    <lineage>
        <taxon>Eukaryota</taxon>
        <taxon>Fungi</taxon>
        <taxon>Dikarya</taxon>
        <taxon>Ascomycota</taxon>
        <taxon>Pezizomycotina</taxon>
        <taxon>Sordariomycetes</taxon>
        <taxon>Sordariomycetidae</taxon>
        <taxon>Ophiostomatales</taxon>
        <taxon>Ophiostomataceae</taxon>
        <taxon>Sporothrix</taxon>
    </lineage>
</organism>
<name>A0ABR3ZHC3_9PEZI</name>
<dbReference type="PANTHER" id="PTHR43092:SF2">
    <property type="entry name" value="HERCYNYLCYSTEINE SULFOXIDE LYASE"/>
    <property type="match status" value="1"/>
</dbReference>
<keyword evidence="1" id="KW-0663">Pyridoxal phosphate</keyword>
<dbReference type="Gene3D" id="3.40.640.10">
    <property type="entry name" value="Type I PLP-dependent aspartate aminotransferase-like (Major domain)"/>
    <property type="match status" value="1"/>
</dbReference>
<gene>
    <name evidence="3" type="ORF">Sste5346_002421</name>
</gene>
<comment type="caution">
    <text evidence="3">The sequence shown here is derived from an EMBL/GenBank/DDBJ whole genome shotgun (WGS) entry which is preliminary data.</text>
</comment>
<keyword evidence="4" id="KW-1185">Reference proteome</keyword>
<feature type="domain" description="Aminotransferase class V" evidence="2">
    <location>
        <begin position="63"/>
        <end position="258"/>
    </location>
</feature>
<reference evidence="3 4" key="1">
    <citation type="journal article" date="2024" name="IMA Fungus">
        <title>IMA Genome - F19 : A genome assembly and annotation guide to empower mycologists, including annotated draft genome sequences of Ceratocystis pirilliformis, Diaporthe australafricana, Fusarium ophioides, Paecilomyces lecythidis, and Sporothrix stenoceras.</title>
        <authorList>
            <person name="Aylward J."/>
            <person name="Wilson A.M."/>
            <person name="Visagie C.M."/>
            <person name="Spraker J."/>
            <person name="Barnes I."/>
            <person name="Buitendag C."/>
            <person name="Ceriani C."/>
            <person name="Del Mar Angel L."/>
            <person name="du Plessis D."/>
            <person name="Fuchs T."/>
            <person name="Gasser K."/>
            <person name="Kramer D."/>
            <person name="Li W."/>
            <person name="Munsamy K."/>
            <person name="Piso A."/>
            <person name="Price J.L."/>
            <person name="Sonnekus B."/>
            <person name="Thomas C."/>
            <person name="van der Nest A."/>
            <person name="van Dijk A."/>
            <person name="van Heerden A."/>
            <person name="van Vuuren N."/>
            <person name="Yilmaz N."/>
            <person name="Duong T.A."/>
            <person name="van der Merwe N.A."/>
            <person name="Wingfield M.J."/>
            <person name="Wingfield B.D."/>
        </authorList>
    </citation>
    <scope>NUCLEOTIDE SEQUENCE [LARGE SCALE GENOMIC DNA]</scope>
    <source>
        <strain evidence="3 4">CMW 5346</strain>
    </source>
</reference>